<dbReference type="EMBL" id="QZKU01000100">
    <property type="protein sequence ID" value="RJP18523.1"/>
    <property type="molecule type" value="Genomic_DNA"/>
</dbReference>
<feature type="domain" description="Putative zinc-finger" evidence="2">
    <location>
        <begin position="5"/>
        <end position="38"/>
    </location>
</feature>
<feature type="transmembrane region" description="Helical" evidence="1">
    <location>
        <begin position="99"/>
        <end position="117"/>
    </location>
</feature>
<accession>A0A3A4NAT4</accession>
<evidence type="ECO:0000259" key="2">
    <source>
        <dbReference type="Pfam" id="PF13490"/>
    </source>
</evidence>
<dbReference type="AlphaFoldDB" id="A0A3A4NAT4"/>
<sequence>MKMACEKVRGLLERFHDKELDERDSKSVAEHLEGCALCSRDLAKLEHVSGIVKTHYDMISASQNFTGMWARINSSLDAAAPAPAHRRVLTELLRFPKPVWATIGAVAAAVLLLFVYLPGTQEPAIAANDCIIDTVEAEDSSVMVFETDDTKMKIIWVMNQDDQEQGVTS</sequence>
<keyword evidence="1" id="KW-0812">Transmembrane</keyword>
<comment type="caution">
    <text evidence="3">The sequence shown here is derived from an EMBL/GenBank/DDBJ whole genome shotgun (WGS) entry which is preliminary data.</text>
</comment>
<dbReference type="Proteomes" id="UP000265882">
    <property type="component" value="Unassembled WGS sequence"/>
</dbReference>
<evidence type="ECO:0000313" key="4">
    <source>
        <dbReference type="Proteomes" id="UP000265882"/>
    </source>
</evidence>
<keyword evidence="1" id="KW-0472">Membrane</keyword>
<dbReference type="Pfam" id="PF13490">
    <property type="entry name" value="zf-HC2"/>
    <property type="match status" value="1"/>
</dbReference>
<evidence type="ECO:0000313" key="3">
    <source>
        <dbReference type="EMBL" id="RJP18523.1"/>
    </source>
</evidence>
<evidence type="ECO:0000256" key="1">
    <source>
        <dbReference type="SAM" id="Phobius"/>
    </source>
</evidence>
<organism evidence="3 4">
    <name type="scientific">Abyssobacteria bacterium (strain SURF_5)</name>
    <dbReference type="NCBI Taxonomy" id="2093360"/>
    <lineage>
        <taxon>Bacteria</taxon>
        <taxon>Pseudomonadati</taxon>
        <taxon>Candidatus Hydrogenedentota</taxon>
        <taxon>Candidatus Abyssobacteria</taxon>
    </lineage>
</organism>
<name>A0A3A4NAT4_ABYX5</name>
<proteinExistence type="predicted"/>
<dbReference type="Gene3D" id="1.10.10.1320">
    <property type="entry name" value="Anti-sigma factor, zinc-finger domain"/>
    <property type="match status" value="1"/>
</dbReference>
<reference evidence="3 4" key="1">
    <citation type="journal article" date="2017" name="ISME J.">
        <title>Energy and carbon metabolisms in a deep terrestrial subsurface fluid microbial community.</title>
        <authorList>
            <person name="Momper L."/>
            <person name="Jungbluth S.P."/>
            <person name="Lee M.D."/>
            <person name="Amend J.P."/>
        </authorList>
    </citation>
    <scope>NUCLEOTIDE SEQUENCE [LARGE SCALE GENOMIC DNA]</scope>
    <source>
        <strain evidence="3">SURF_5</strain>
    </source>
</reference>
<keyword evidence="1" id="KW-1133">Transmembrane helix</keyword>
<protein>
    <recommendedName>
        <fullName evidence="2">Putative zinc-finger domain-containing protein</fullName>
    </recommendedName>
</protein>
<gene>
    <name evidence="3" type="ORF">C4520_14345</name>
</gene>
<dbReference type="InterPro" id="IPR041916">
    <property type="entry name" value="Anti_sigma_zinc_sf"/>
</dbReference>
<dbReference type="InterPro" id="IPR027383">
    <property type="entry name" value="Znf_put"/>
</dbReference>